<proteinExistence type="inferred from homology"/>
<dbReference type="GO" id="GO:0008250">
    <property type="term" value="C:oligosaccharyltransferase complex"/>
    <property type="evidence" value="ECO:0007669"/>
    <property type="project" value="TreeGrafter"/>
</dbReference>
<dbReference type="AlphaFoldDB" id="A0AAV1V507"/>
<feature type="transmembrane region" description="Helical" evidence="9">
    <location>
        <begin position="316"/>
        <end position="333"/>
    </location>
</feature>
<dbReference type="GO" id="GO:0018279">
    <property type="term" value="P:protein N-linked glycosylation via asparagine"/>
    <property type="evidence" value="ECO:0007669"/>
    <property type="project" value="TreeGrafter"/>
</dbReference>
<dbReference type="Proteomes" id="UP001162060">
    <property type="component" value="Unassembled WGS sequence"/>
</dbReference>
<protein>
    <recommendedName>
        <fullName evidence="13">Magnesium transporter protein 1</fullName>
    </recommendedName>
</protein>
<evidence type="ECO:0000256" key="3">
    <source>
        <dbReference type="ARBA" id="ARBA00009561"/>
    </source>
</evidence>
<evidence type="ECO:0000256" key="5">
    <source>
        <dbReference type="ARBA" id="ARBA00022729"/>
    </source>
</evidence>
<organism evidence="11 12">
    <name type="scientific">Peronospora matthiolae</name>
    <dbReference type="NCBI Taxonomy" id="2874970"/>
    <lineage>
        <taxon>Eukaryota</taxon>
        <taxon>Sar</taxon>
        <taxon>Stramenopiles</taxon>
        <taxon>Oomycota</taxon>
        <taxon>Peronosporomycetes</taxon>
        <taxon>Peronosporales</taxon>
        <taxon>Peronosporaceae</taxon>
        <taxon>Peronospora</taxon>
    </lineage>
</organism>
<keyword evidence="5 10" id="KW-0732">Signal</keyword>
<feature type="chain" id="PRO_5043628904" description="Magnesium transporter protein 1" evidence="10">
    <location>
        <begin position="18"/>
        <end position="353"/>
    </location>
</feature>
<dbReference type="PANTHER" id="PTHR12692">
    <property type="entry name" value="DOLICHYL-DIPHOSPHOOLIGOSACCHARIDE--PROTEIN GLYCOSYLTRANSFERASE-RELATED"/>
    <property type="match status" value="1"/>
</dbReference>
<evidence type="ECO:0000256" key="7">
    <source>
        <dbReference type="ARBA" id="ARBA00022989"/>
    </source>
</evidence>
<comment type="subcellular location">
    <subcellularLocation>
        <location evidence="2">Endoplasmic reticulum membrane</location>
        <topology evidence="2">Multi-pass membrane protein</topology>
    </subcellularLocation>
</comment>
<comment type="function">
    <text evidence="1">Subunit of the oligosaccharyl transferase (OST) complex that catalyzes the initial transfer of a defined glycan (Glc(3)Man(9)GlcNAc(2) in eukaryotes) from the lipid carrier dolichol-pyrophosphate to an asparagine residue within an Asn-X-Ser/Thr consensus motif in nascent polypeptide chains, the first step in protein N-glycosylation. N-glycosylation occurs cotranslationally and the complex associates with the Sec61 complex at the channel-forming translocon complex that mediates protein translocation across the endoplasmic reticulum (ER). All subunits are required for a maximal enzyme activity.</text>
</comment>
<evidence type="ECO:0000256" key="1">
    <source>
        <dbReference type="ARBA" id="ARBA00002791"/>
    </source>
</evidence>
<evidence type="ECO:0008006" key="13">
    <source>
        <dbReference type="Google" id="ProtNLM"/>
    </source>
</evidence>
<feature type="transmembrane region" description="Helical" evidence="9">
    <location>
        <begin position="238"/>
        <end position="259"/>
    </location>
</feature>
<sequence>MTPTLTLLATLLAVTSWQRLTTDAVTSGSSTVTVLKGSEKLAKLQQRARNGVVPFTSDLFMRFAVRPERPYHLVLLLTATSAKHKCDACLQLAPEFELLGQSYQAAAQVKVDTRDGLDVVFGVADYEANQGVFRHYELTSAPFVVYVAPDTSVDVGAALPTKERIDPQRLYNVYTQGLQAEGMATFVHQRTGFEVTVLRSKTYLYVLVAAASVGVAIAAKLALDHLDFLLMKLRRKQLWMTVSLLFYGLSVSGMVYCIIRNPPPYAADRQGNVQYFHPQGRQQFVYEGLIVGSYDVAAAMCVILLSQWALYVRNPVVRYLAIVGCSLGFVFLYRQMTDAYKMKNHWYTGWMGF</sequence>
<dbReference type="Gene3D" id="3.40.30.10">
    <property type="entry name" value="Glutaredoxin"/>
    <property type="match status" value="1"/>
</dbReference>
<dbReference type="EMBL" id="CAKLBY020000267">
    <property type="protein sequence ID" value="CAK7942004.1"/>
    <property type="molecule type" value="Genomic_DNA"/>
</dbReference>
<dbReference type="PANTHER" id="PTHR12692:SF0">
    <property type="entry name" value="GH11935P"/>
    <property type="match status" value="1"/>
</dbReference>
<feature type="signal peptide" evidence="10">
    <location>
        <begin position="1"/>
        <end position="17"/>
    </location>
</feature>
<evidence type="ECO:0000313" key="12">
    <source>
        <dbReference type="Proteomes" id="UP001162060"/>
    </source>
</evidence>
<keyword evidence="4 9" id="KW-0812">Transmembrane</keyword>
<evidence type="ECO:0000256" key="4">
    <source>
        <dbReference type="ARBA" id="ARBA00022692"/>
    </source>
</evidence>
<dbReference type="Pfam" id="PF04756">
    <property type="entry name" value="OST3_OST6"/>
    <property type="match status" value="1"/>
</dbReference>
<accession>A0AAV1V507</accession>
<evidence type="ECO:0000313" key="11">
    <source>
        <dbReference type="EMBL" id="CAK7942004.1"/>
    </source>
</evidence>
<comment type="similarity">
    <text evidence="3">Belongs to the OST3/OST6 family.</text>
</comment>
<evidence type="ECO:0000256" key="6">
    <source>
        <dbReference type="ARBA" id="ARBA00022824"/>
    </source>
</evidence>
<dbReference type="InterPro" id="IPR021149">
    <property type="entry name" value="OligosaccharylTrfase_OST3/OST6"/>
</dbReference>
<gene>
    <name evidence="11" type="ORF">PM001_LOCUS27154</name>
</gene>
<feature type="transmembrane region" description="Helical" evidence="9">
    <location>
        <begin position="284"/>
        <end position="310"/>
    </location>
</feature>
<evidence type="ECO:0000256" key="2">
    <source>
        <dbReference type="ARBA" id="ARBA00004477"/>
    </source>
</evidence>
<dbReference type="InterPro" id="IPR036249">
    <property type="entry name" value="Thioredoxin-like_sf"/>
</dbReference>
<dbReference type="SUPFAM" id="SSF52833">
    <property type="entry name" value="Thioredoxin-like"/>
    <property type="match status" value="1"/>
</dbReference>
<evidence type="ECO:0000256" key="9">
    <source>
        <dbReference type="SAM" id="Phobius"/>
    </source>
</evidence>
<reference evidence="11" key="1">
    <citation type="submission" date="2024-01" db="EMBL/GenBank/DDBJ databases">
        <authorList>
            <person name="Webb A."/>
        </authorList>
    </citation>
    <scope>NUCLEOTIDE SEQUENCE</scope>
    <source>
        <strain evidence="11">Pm1</strain>
    </source>
</reference>
<keyword evidence="7 9" id="KW-1133">Transmembrane helix</keyword>
<evidence type="ECO:0000256" key="10">
    <source>
        <dbReference type="SAM" id="SignalP"/>
    </source>
</evidence>
<keyword evidence="6" id="KW-0256">Endoplasmic reticulum</keyword>
<comment type="caution">
    <text evidence="11">The sequence shown here is derived from an EMBL/GenBank/DDBJ whole genome shotgun (WGS) entry which is preliminary data.</text>
</comment>
<name>A0AAV1V507_9STRA</name>
<keyword evidence="8 9" id="KW-0472">Membrane</keyword>
<evidence type="ECO:0000256" key="8">
    <source>
        <dbReference type="ARBA" id="ARBA00023136"/>
    </source>
</evidence>
<feature type="transmembrane region" description="Helical" evidence="9">
    <location>
        <begin position="203"/>
        <end position="223"/>
    </location>
</feature>